<gene>
    <name evidence="3" type="ORF">H4B97_25365</name>
    <name evidence="4" type="ORF">H4C15_23910</name>
    <name evidence="1" type="ORF">H4C44_14795</name>
    <name evidence="2" type="ORF">H4C80_13510</name>
    <name evidence="5" type="ORF">N5C70_24870</name>
    <name evidence="6" type="ORF">PWA60_00210</name>
    <name evidence="7" type="ORF">V9385_00515</name>
</gene>
<name>A0A7W2JK40_9PSED</name>
<dbReference type="PANTHER" id="PTHR42830">
    <property type="entry name" value="OSMOTICALLY INDUCIBLE FAMILY PROTEIN"/>
    <property type="match status" value="1"/>
</dbReference>
<evidence type="ECO:0000313" key="10">
    <source>
        <dbReference type="Proteomes" id="UP000577346"/>
    </source>
</evidence>
<organism evidence="1 9">
    <name type="scientific">Pseudomonas juntendi</name>
    <dbReference type="NCBI Taxonomy" id="2666183"/>
    <lineage>
        <taxon>Bacteria</taxon>
        <taxon>Pseudomonadati</taxon>
        <taxon>Pseudomonadota</taxon>
        <taxon>Gammaproteobacteria</taxon>
        <taxon>Pseudomonadales</taxon>
        <taxon>Pseudomonadaceae</taxon>
        <taxon>Pseudomonas</taxon>
    </lineage>
</organism>
<dbReference type="Gene3D" id="3.30.300.20">
    <property type="match status" value="1"/>
</dbReference>
<evidence type="ECO:0000313" key="7">
    <source>
        <dbReference type="EMBL" id="WWY21139.1"/>
    </source>
</evidence>
<dbReference type="EMBL" id="CP118677">
    <property type="protein sequence ID" value="WEA20673.1"/>
    <property type="molecule type" value="Genomic_DNA"/>
</dbReference>
<dbReference type="Proteomes" id="UP001375228">
    <property type="component" value="Chromosome"/>
</dbReference>
<dbReference type="Proteomes" id="UP001160152">
    <property type="component" value="Unassembled WGS sequence"/>
</dbReference>
<dbReference type="Pfam" id="PF02566">
    <property type="entry name" value="OsmC"/>
    <property type="match status" value="1"/>
</dbReference>
<dbReference type="Proteomes" id="UP001217631">
    <property type="component" value="Chromosome"/>
</dbReference>
<dbReference type="InterPro" id="IPR003718">
    <property type="entry name" value="OsmC/Ohr_fam"/>
</dbReference>
<evidence type="ECO:0000313" key="4">
    <source>
        <dbReference type="EMBL" id="MBA6150514.1"/>
    </source>
</evidence>
<dbReference type="EMBL" id="JACGCX010000007">
    <property type="protein sequence ID" value="MBA6098144.1"/>
    <property type="molecule type" value="Genomic_DNA"/>
</dbReference>
<dbReference type="Proteomes" id="UP000590738">
    <property type="component" value="Unassembled WGS sequence"/>
</dbReference>
<dbReference type="RefSeq" id="WP_009682183.1">
    <property type="nucleotide sequence ID" value="NZ_BLJG01000310.1"/>
</dbReference>
<dbReference type="Proteomes" id="UP000545074">
    <property type="component" value="Unassembled WGS sequence"/>
</dbReference>
<dbReference type="GeneID" id="72417977"/>
<reference evidence="7 13" key="4">
    <citation type="submission" date="2024-03" db="EMBL/GenBank/DDBJ databases">
        <title>Pseudomonas juntendi.</title>
        <authorList>
            <person name="Liu Y."/>
        </authorList>
    </citation>
    <scope>NUCLEOTIDE SEQUENCE [LARGE SCALE GENOMIC DNA]</scope>
    <source>
        <strain evidence="7 13">L4046hy</strain>
    </source>
</reference>
<dbReference type="InterPro" id="IPR019904">
    <property type="entry name" value="Peroxiredoxin_OsmC"/>
</dbReference>
<proteinExistence type="predicted"/>
<dbReference type="InterPro" id="IPR052707">
    <property type="entry name" value="OsmC_Ohr_Peroxiredoxin"/>
</dbReference>
<dbReference type="PANTHER" id="PTHR42830:SF1">
    <property type="entry name" value="OSMOTICALLY INDUCIBLE FAMILY PROTEIN"/>
    <property type="match status" value="1"/>
</dbReference>
<dbReference type="EC" id="1.11.1.29" evidence="7"/>
<evidence type="ECO:0000313" key="12">
    <source>
        <dbReference type="Proteomes" id="UP001160152"/>
    </source>
</evidence>
<dbReference type="GO" id="GO:0006979">
    <property type="term" value="P:response to oxidative stress"/>
    <property type="evidence" value="ECO:0007669"/>
    <property type="project" value="InterPro"/>
</dbReference>
<reference evidence="6" key="3">
    <citation type="submission" date="2023-02" db="EMBL/GenBank/DDBJ databases">
        <title>tmexCD-toprJ-like cluster.</title>
        <authorList>
            <person name="Gao X."/>
            <person name="Wang C."/>
            <person name="Liu J."/>
        </authorList>
    </citation>
    <scope>NUCLEOTIDE SEQUENCE</scope>
    <source>
        <strain evidence="6">GDW21C697WI</strain>
    </source>
</reference>
<dbReference type="EMBL" id="JACGDA010000071">
    <property type="protein sequence ID" value="MBA6150514.1"/>
    <property type="molecule type" value="Genomic_DNA"/>
</dbReference>
<dbReference type="EMBL" id="CP146691">
    <property type="protein sequence ID" value="WWY21139.1"/>
    <property type="molecule type" value="Genomic_DNA"/>
</dbReference>
<evidence type="ECO:0000313" key="6">
    <source>
        <dbReference type="EMBL" id="WEA20673.1"/>
    </source>
</evidence>
<keyword evidence="13" id="KW-1185">Reference proteome</keyword>
<keyword evidence="7" id="KW-0575">Peroxidase</keyword>
<protein>
    <submittedName>
        <fullName evidence="1">OsmC family protein</fullName>
        <ecNumber evidence="7">1.11.1.29</ecNumber>
    </submittedName>
</protein>
<dbReference type="Proteomes" id="UP000556620">
    <property type="component" value="Unassembled WGS sequence"/>
</dbReference>
<dbReference type="EMBL" id="JAOCBV010000001">
    <property type="protein sequence ID" value="MDH0759898.1"/>
    <property type="molecule type" value="Genomic_DNA"/>
</dbReference>
<evidence type="ECO:0000313" key="9">
    <source>
        <dbReference type="Proteomes" id="UP000556620"/>
    </source>
</evidence>
<evidence type="ECO:0000313" key="8">
    <source>
        <dbReference type="Proteomes" id="UP000545074"/>
    </source>
</evidence>
<sequence>MKKTASAIWQGGLKDGKGLLSTESGALKQNPYGFNTRFEDTPGTNPEELIGAAHAGCFSMALSMMLGEAGLTPDRIDTAAEVTLDKQPDGFAITAVHLVLRAKVPGASEAQFMEIANKAKAGCPVSKVLNAKISLDAALVG</sequence>
<dbReference type="EMBL" id="JACGCU010000024">
    <property type="protein sequence ID" value="MBA6060443.1"/>
    <property type="molecule type" value="Genomic_DNA"/>
</dbReference>
<dbReference type="GO" id="GO:0004601">
    <property type="term" value="F:peroxidase activity"/>
    <property type="evidence" value="ECO:0007669"/>
    <property type="project" value="UniProtKB-KW"/>
</dbReference>
<evidence type="ECO:0000313" key="2">
    <source>
        <dbReference type="EMBL" id="MBA6098144.1"/>
    </source>
</evidence>
<accession>A0A7W2JK40</accession>
<dbReference type="EMBL" id="JACGCZ010000086">
    <property type="protein sequence ID" value="MBA6145759.1"/>
    <property type="molecule type" value="Genomic_DNA"/>
</dbReference>
<reference evidence="8 9" key="1">
    <citation type="submission" date="2020-07" db="EMBL/GenBank/DDBJ databases">
        <title>Diversity of carbapenemase encoding genes among Pseudomonas putida group clinical isolates in a tertiary Brazilian hospital.</title>
        <authorList>
            <person name="Alberto-Lei F."/>
            <person name="Nodari C.S."/>
            <person name="Streling A.P."/>
            <person name="Paulino J.T."/>
            <person name="Bessa-Neto F.O."/>
            <person name="Cayo R."/>
            <person name="Gales A.C."/>
        </authorList>
    </citation>
    <scope>NUCLEOTIDE SEQUENCE [LARGE SCALE GENOMIC DNA]</scope>
    <source>
        <strain evidence="4 10">11213</strain>
        <strain evidence="3 11">12273</strain>
        <strain evidence="2 8">12815</strain>
        <strain evidence="1 9">14535</strain>
    </source>
</reference>
<dbReference type="AlphaFoldDB" id="A0A7W2JK40"/>
<keyword evidence="7" id="KW-0560">Oxidoreductase</keyword>
<evidence type="ECO:0000313" key="11">
    <source>
        <dbReference type="Proteomes" id="UP000590738"/>
    </source>
</evidence>
<evidence type="ECO:0000313" key="5">
    <source>
        <dbReference type="EMBL" id="MDH0759898.1"/>
    </source>
</evidence>
<dbReference type="InterPro" id="IPR036102">
    <property type="entry name" value="OsmC/Ohrsf"/>
</dbReference>
<reference evidence="5 12" key="2">
    <citation type="submission" date="2022-09" db="EMBL/GenBank/DDBJ databases">
        <title>Intensive care unit water sources are persistently colonized with multi-drug resistant bacteria and are the site of extensive horizontal gene transfer of antibiotic resistance genes.</title>
        <authorList>
            <person name="Diorio-Toth L."/>
        </authorList>
    </citation>
    <scope>NUCLEOTIDE SEQUENCE [LARGE SCALE GENOMIC DNA]</scope>
    <source>
        <strain evidence="5 12">GD03901</strain>
    </source>
</reference>
<evidence type="ECO:0000313" key="13">
    <source>
        <dbReference type="Proteomes" id="UP001375228"/>
    </source>
</evidence>
<dbReference type="Proteomes" id="UP000577346">
    <property type="component" value="Unassembled WGS sequence"/>
</dbReference>
<dbReference type="InterPro" id="IPR015946">
    <property type="entry name" value="KH_dom-like_a/b"/>
</dbReference>
<dbReference type="SUPFAM" id="SSF82784">
    <property type="entry name" value="OsmC-like"/>
    <property type="match status" value="1"/>
</dbReference>
<evidence type="ECO:0000313" key="1">
    <source>
        <dbReference type="EMBL" id="MBA6060443.1"/>
    </source>
</evidence>
<evidence type="ECO:0000313" key="3">
    <source>
        <dbReference type="EMBL" id="MBA6145759.1"/>
    </source>
</evidence>
<dbReference type="NCBIfam" id="TIGR03562">
    <property type="entry name" value="osmo_induc_OsmC"/>
    <property type="match status" value="1"/>
</dbReference>